<comment type="caution">
    <text evidence="1">The sequence shown here is derived from an EMBL/GenBank/DDBJ whole genome shotgun (WGS) entry which is preliminary data.</text>
</comment>
<protein>
    <submittedName>
        <fullName evidence="1">Uncharacterized protein</fullName>
    </submittedName>
</protein>
<keyword evidence="2" id="KW-1185">Reference proteome</keyword>
<proteinExistence type="predicted"/>
<gene>
    <name evidence="1" type="ORF">M9H77_07077</name>
</gene>
<evidence type="ECO:0000313" key="2">
    <source>
        <dbReference type="Proteomes" id="UP001060085"/>
    </source>
</evidence>
<dbReference type="EMBL" id="CM044702">
    <property type="protein sequence ID" value="KAI5676127.1"/>
    <property type="molecule type" value="Genomic_DNA"/>
</dbReference>
<organism evidence="1 2">
    <name type="scientific">Catharanthus roseus</name>
    <name type="common">Madagascar periwinkle</name>
    <name type="synonym">Vinca rosea</name>
    <dbReference type="NCBI Taxonomy" id="4058"/>
    <lineage>
        <taxon>Eukaryota</taxon>
        <taxon>Viridiplantae</taxon>
        <taxon>Streptophyta</taxon>
        <taxon>Embryophyta</taxon>
        <taxon>Tracheophyta</taxon>
        <taxon>Spermatophyta</taxon>
        <taxon>Magnoliopsida</taxon>
        <taxon>eudicotyledons</taxon>
        <taxon>Gunneridae</taxon>
        <taxon>Pentapetalae</taxon>
        <taxon>asterids</taxon>
        <taxon>lamiids</taxon>
        <taxon>Gentianales</taxon>
        <taxon>Apocynaceae</taxon>
        <taxon>Rauvolfioideae</taxon>
        <taxon>Vinceae</taxon>
        <taxon>Catharanthinae</taxon>
        <taxon>Catharanthus</taxon>
    </lineage>
</organism>
<name>A0ACC0BU56_CATRO</name>
<evidence type="ECO:0000313" key="1">
    <source>
        <dbReference type="EMBL" id="KAI5676127.1"/>
    </source>
</evidence>
<accession>A0ACC0BU56</accession>
<sequence>MPSHFNTSSFGKYETNSDDTMETRWASMLEQRMENMVVTSEYTHYQLALFQENWQGYDTYSSQYSSEWWTQSNVPWGDYSQYSIYNYTPPVQISTPRCNLEDLVSKYLDLANNGVKRMEAIQRSQTTFFQNMKNQIEVVARIFVEKQLSNIPINTITLWDVEEQLMTFPIFMDDEDETAQELEESTSPRFQEPLLNTSVVEKKSWKQPKENDEERRRLMEFKGNFENIKREQSLCYEKSNAHTEDNVILCVRGLLF</sequence>
<dbReference type="Proteomes" id="UP001060085">
    <property type="component" value="Linkage Group LG02"/>
</dbReference>
<reference evidence="2" key="1">
    <citation type="journal article" date="2023" name="Nat. Plants">
        <title>Single-cell RNA sequencing provides a high-resolution roadmap for understanding the multicellular compartmentation of specialized metabolism.</title>
        <authorList>
            <person name="Sun S."/>
            <person name="Shen X."/>
            <person name="Li Y."/>
            <person name="Li Y."/>
            <person name="Wang S."/>
            <person name="Li R."/>
            <person name="Zhang H."/>
            <person name="Shen G."/>
            <person name="Guo B."/>
            <person name="Wei J."/>
            <person name="Xu J."/>
            <person name="St-Pierre B."/>
            <person name="Chen S."/>
            <person name="Sun C."/>
        </authorList>
    </citation>
    <scope>NUCLEOTIDE SEQUENCE [LARGE SCALE GENOMIC DNA]</scope>
</reference>